<comment type="caution">
    <text evidence="1">The sequence shown here is derived from an EMBL/GenBank/DDBJ whole genome shotgun (WGS) entry which is preliminary data.</text>
</comment>
<sequence length="129" mass="14275">MHSSATCQGPLSENMCLWFLLKNLTQGCPNGETRSCSHVLGPSLSSFISTPCMPEDGGVNAASLTDIRIMWGLHHPYQTIISTPSADALYEVQVILTMNNIKFSLLQVEKLGRDSFFFLGESDVKYSHY</sequence>
<gene>
    <name evidence="1" type="ORF">OIU74_011384</name>
</gene>
<dbReference type="EMBL" id="JAPFFM010000015">
    <property type="protein sequence ID" value="KAJ6710506.1"/>
    <property type="molecule type" value="Genomic_DNA"/>
</dbReference>
<accession>A0A9Q0TF67</accession>
<protein>
    <submittedName>
        <fullName evidence="1">Uncharacterized protein</fullName>
    </submittedName>
</protein>
<dbReference type="AlphaFoldDB" id="A0A9Q0TF67"/>
<proteinExistence type="predicted"/>
<name>A0A9Q0TF67_9ROSI</name>
<organism evidence="1 2">
    <name type="scientific">Salix koriyanagi</name>
    <dbReference type="NCBI Taxonomy" id="2511006"/>
    <lineage>
        <taxon>Eukaryota</taxon>
        <taxon>Viridiplantae</taxon>
        <taxon>Streptophyta</taxon>
        <taxon>Embryophyta</taxon>
        <taxon>Tracheophyta</taxon>
        <taxon>Spermatophyta</taxon>
        <taxon>Magnoliopsida</taxon>
        <taxon>eudicotyledons</taxon>
        <taxon>Gunneridae</taxon>
        <taxon>Pentapetalae</taxon>
        <taxon>rosids</taxon>
        <taxon>fabids</taxon>
        <taxon>Malpighiales</taxon>
        <taxon>Salicaceae</taxon>
        <taxon>Saliceae</taxon>
        <taxon>Salix</taxon>
    </lineage>
</organism>
<keyword evidence="2" id="KW-1185">Reference proteome</keyword>
<reference evidence="1" key="2">
    <citation type="journal article" date="2023" name="Int. J. Mol. Sci.">
        <title>De Novo Assembly and Annotation of 11 Diverse Shrub Willow (Salix) Genomes Reveals Novel Gene Organization in Sex-Linked Regions.</title>
        <authorList>
            <person name="Hyden B."/>
            <person name="Feng K."/>
            <person name="Yates T.B."/>
            <person name="Jawdy S."/>
            <person name="Cereghino C."/>
            <person name="Smart L.B."/>
            <person name="Muchero W."/>
        </authorList>
    </citation>
    <scope>NUCLEOTIDE SEQUENCE</scope>
    <source>
        <tissue evidence="1">Shoot tip</tissue>
    </source>
</reference>
<reference evidence="1" key="1">
    <citation type="submission" date="2022-11" db="EMBL/GenBank/DDBJ databases">
        <authorList>
            <person name="Hyden B.L."/>
            <person name="Feng K."/>
            <person name="Yates T."/>
            <person name="Jawdy S."/>
            <person name="Smart L.B."/>
            <person name="Muchero W."/>
        </authorList>
    </citation>
    <scope>NUCLEOTIDE SEQUENCE</scope>
    <source>
        <tissue evidence="1">Shoot tip</tissue>
    </source>
</reference>
<evidence type="ECO:0000313" key="2">
    <source>
        <dbReference type="Proteomes" id="UP001151752"/>
    </source>
</evidence>
<evidence type="ECO:0000313" key="1">
    <source>
        <dbReference type="EMBL" id="KAJ6710506.1"/>
    </source>
</evidence>
<dbReference type="Proteomes" id="UP001151752">
    <property type="component" value="Chromosome 2"/>
</dbReference>